<feature type="compositionally biased region" description="Low complexity" evidence="1">
    <location>
        <begin position="285"/>
        <end position="294"/>
    </location>
</feature>
<evidence type="ECO:0000259" key="2">
    <source>
        <dbReference type="Pfam" id="PF06985"/>
    </source>
</evidence>
<evidence type="ECO:0000313" key="3">
    <source>
        <dbReference type="EMBL" id="THU87567.1"/>
    </source>
</evidence>
<organism evidence="3 4">
    <name type="scientific">Dendrothele bispora (strain CBS 962.96)</name>
    <dbReference type="NCBI Taxonomy" id="1314807"/>
    <lineage>
        <taxon>Eukaryota</taxon>
        <taxon>Fungi</taxon>
        <taxon>Dikarya</taxon>
        <taxon>Basidiomycota</taxon>
        <taxon>Agaricomycotina</taxon>
        <taxon>Agaricomycetes</taxon>
        <taxon>Agaricomycetidae</taxon>
        <taxon>Agaricales</taxon>
        <taxon>Agaricales incertae sedis</taxon>
        <taxon>Dendrothele</taxon>
    </lineage>
</organism>
<feature type="compositionally biased region" description="Pro residues" evidence="1">
    <location>
        <begin position="320"/>
        <end position="335"/>
    </location>
</feature>
<name>A0A4S8LF06_DENBC</name>
<dbReference type="EMBL" id="ML179445">
    <property type="protein sequence ID" value="THU87567.1"/>
    <property type="molecule type" value="Genomic_DNA"/>
</dbReference>
<protein>
    <recommendedName>
        <fullName evidence="2">Heterokaryon incompatibility domain-containing protein</fullName>
    </recommendedName>
</protein>
<dbReference type="Pfam" id="PF01391">
    <property type="entry name" value="Collagen"/>
    <property type="match status" value="1"/>
</dbReference>
<dbReference type="OrthoDB" id="674604at2759"/>
<dbReference type="PANTHER" id="PTHR10622">
    <property type="entry name" value="HET DOMAIN-CONTAINING PROTEIN"/>
    <property type="match status" value="1"/>
</dbReference>
<dbReference type="Proteomes" id="UP000297245">
    <property type="component" value="Unassembled WGS sequence"/>
</dbReference>
<reference evidence="3 4" key="1">
    <citation type="journal article" date="2019" name="Nat. Ecol. Evol.">
        <title>Megaphylogeny resolves global patterns of mushroom evolution.</title>
        <authorList>
            <person name="Varga T."/>
            <person name="Krizsan K."/>
            <person name="Foldi C."/>
            <person name="Dima B."/>
            <person name="Sanchez-Garcia M."/>
            <person name="Sanchez-Ramirez S."/>
            <person name="Szollosi G.J."/>
            <person name="Szarkandi J.G."/>
            <person name="Papp V."/>
            <person name="Albert L."/>
            <person name="Andreopoulos W."/>
            <person name="Angelini C."/>
            <person name="Antonin V."/>
            <person name="Barry K.W."/>
            <person name="Bougher N.L."/>
            <person name="Buchanan P."/>
            <person name="Buyck B."/>
            <person name="Bense V."/>
            <person name="Catcheside P."/>
            <person name="Chovatia M."/>
            <person name="Cooper J."/>
            <person name="Damon W."/>
            <person name="Desjardin D."/>
            <person name="Finy P."/>
            <person name="Geml J."/>
            <person name="Haridas S."/>
            <person name="Hughes K."/>
            <person name="Justo A."/>
            <person name="Karasinski D."/>
            <person name="Kautmanova I."/>
            <person name="Kiss B."/>
            <person name="Kocsube S."/>
            <person name="Kotiranta H."/>
            <person name="LaButti K.M."/>
            <person name="Lechner B.E."/>
            <person name="Liimatainen K."/>
            <person name="Lipzen A."/>
            <person name="Lukacs Z."/>
            <person name="Mihaltcheva S."/>
            <person name="Morgado L.N."/>
            <person name="Niskanen T."/>
            <person name="Noordeloos M.E."/>
            <person name="Ohm R.A."/>
            <person name="Ortiz-Santana B."/>
            <person name="Ovrebo C."/>
            <person name="Racz N."/>
            <person name="Riley R."/>
            <person name="Savchenko A."/>
            <person name="Shiryaev A."/>
            <person name="Soop K."/>
            <person name="Spirin V."/>
            <person name="Szebenyi C."/>
            <person name="Tomsovsky M."/>
            <person name="Tulloss R.E."/>
            <person name="Uehling J."/>
            <person name="Grigoriev I.V."/>
            <person name="Vagvolgyi C."/>
            <person name="Papp T."/>
            <person name="Martin F.M."/>
            <person name="Miettinen O."/>
            <person name="Hibbett D.S."/>
            <person name="Nagy L.G."/>
        </authorList>
    </citation>
    <scope>NUCLEOTIDE SEQUENCE [LARGE SCALE GENOMIC DNA]</scope>
    <source>
        <strain evidence="3 4">CBS 962.96</strain>
    </source>
</reference>
<keyword evidence="4" id="KW-1185">Reference proteome</keyword>
<feature type="compositionally biased region" description="Low complexity" evidence="1">
    <location>
        <begin position="300"/>
        <end position="309"/>
    </location>
</feature>
<feature type="domain" description="Heterokaryon incompatibility" evidence="2">
    <location>
        <begin position="35"/>
        <end position="128"/>
    </location>
</feature>
<proteinExistence type="predicted"/>
<dbReference type="AlphaFoldDB" id="A0A4S8LF06"/>
<evidence type="ECO:0000313" key="4">
    <source>
        <dbReference type="Proteomes" id="UP000297245"/>
    </source>
</evidence>
<sequence>MQEFPIASSEERPQRLINTKTGKLADFSGLRVPPYAILSRRWLLDQEISLQEYRMIHCKPELKSRLGYRKIQDACNIAKDRYNYIWIDTCCIDQRNPNEVAQNARSVHSYFQNSEVCLVHLADVRVQDNFHQAKGALLRSQWFGGGGILQELVAPREVLFFDVDWNLIGTKNEFSGAIANLTGIPCSVLEGFASAHGVDTRTKMSWCAGRSTAEPTDLPYCLPGTLVGAMDPACIEGTQRAFMIKRPEAGLICSYSKPFDDRTCLIRSPFKLPVSPGPRGPAGPAGPAGLVGPVGPAGPAGPAGLVGPAGPAGPVGPAGPTGPPGPPGPPGPAGPGPHARCGRCPCTGFMTWTRKKMACTCTRGQPSPEPVASAELAAPKVPGLYCHRVW</sequence>
<dbReference type="InterPro" id="IPR010730">
    <property type="entry name" value="HET"/>
</dbReference>
<gene>
    <name evidence="3" type="ORF">K435DRAFT_730634</name>
</gene>
<dbReference type="InterPro" id="IPR008160">
    <property type="entry name" value="Collagen"/>
</dbReference>
<evidence type="ECO:0000256" key="1">
    <source>
        <dbReference type="SAM" id="MobiDB-lite"/>
    </source>
</evidence>
<feature type="region of interest" description="Disordered" evidence="1">
    <location>
        <begin position="271"/>
        <end position="337"/>
    </location>
</feature>
<dbReference type="PANTHER" id="PTHR10622:SF10">
    <property type="entry name" value="HET DOMAIN-CONTAINING PROTEIN"/>
    <property type="match status" value="1"/>
</dbReference>
<dbReference type="Pfam" id="PF06985">
    <property type="entry name" value="HET"/>
    <property type="match status" value="1"/>
</dbReference>
<accession>A0A4S8LF06</accession>